<keyword evidence="2" id="KW-0732">Signal</keyword>
<dbReference type="Proteomes" id="UP000677913">
    <property type="component" value="Unassembled WGS sequence"/>
</dbReference>
<dbReference type="AlphaFoldDB" id="A0A8J7WQ59"/>
<reference evidence="3" key="1">
    <citation type="submission" date="2021-04" db="EMBL/GenBank/DDBJ databases">
        <title>Genome based classification of Actinospica acidithermotolerans sp. nov., an actinobacterium isolated from an Indonesian hot spring.</title>
        <authorList>
            <person name="Kusuma A.B."/>
            <person name="Putra K.E."/>
            <person name="Nafisah S."/>
            <person name="Loh J."/>
            <person name="Nouioui I."/>
            <person name="Goodfellow M."/>
        </authorList>
    </citation>
    <scope>NUCLEOTIDE SEQUENCE</scope>
    <source>
        <strain evidence="3">DSM 45618</strain>
    </source>
</reference>
<dbReference type="PROSITE" id="PS51318">
    <property type="entry name" value="TAT"/>
    <property type="match status" value="1"/>
</dbReference>
<evidence type="ECO:0000256" key="1">
    <source>
        <dbReference type="SAM" id="MobiDB-lite"/>
    </source>
</evidence>
<keyword evidence="4" id="KW-1185">Reference proteome</keyword>
<evidence type="ECO:0000256" key="2">
    <source>
        <dbReference type="SAM" id="SignalP"/>
    </source>
</evidence>
<evidence type="ECO:0000313" key="3">
    <source>
        <dbReference type="EMBL" id="MBS2965463.1"/>
    </source>
</evidence>
<sequence>MPTSRRSMLFTTMGLPGIALAESVIAAPAADAAATATAPGTTLALNSVSGDVTLDLAQADTFTATVTGTTRFTFTYSGTAPSPMVTIEPTVVITQDSTGGHSVTFMNVTWLPSGSQPALPLAANAATVACFLTPDLGTTVYGQGALQYGGGYGVYGDGSDGAIVLDGTNTYGFIGRGSQANYYWALRDIYASSLTIAPGCTLQLAGGGTAAFRLYCSGTLTNNGGYIVTYVNSPASGAKAGSNLTWGSLVPGANSPAGSTANATGAAGTSVIGTWGKGATAVGGAGGKNGSGTAGGAGGTANPPNRMPGGTLPRALPQVATLSVTDGTGAPHYFAGGASGGAGAGDGTYAGGAGGPGGNPLFIAARGIVNVGTIAAYGGNGAAAAGGNAAL</sequence>
<protein>
    <submittedName>
        <fullName evidence="3">Uncharacterized protein</fullName>
    </submittedName>
</protein>
<comment type="caution">
    <text evidence="3">The sequence shown here is derived from an EMBL/GenBank/DDBJ whole genome shotgun (WGS) entry which is preliminary data.</text>
</comment>
<organism evidence="3 4">
    <name type="scientific">Actinocrinis puniceicyclus</name>
    <dbReference type="NCBI Taxonomy" id="977794"/>
    <lineage>
        <taxon>Bacteria</taxon>
        <taxon>Bacillati</taxon>
        <taxon>Actinomycetota</taxon>
        <taxon>Actinomycetes</taxon>
        <taxon>Catenulisporales</taxon>
        <taxon>Actinospicaceae</taxon>
        <taxon>Actinocrinis</taxon>
    </lineage>
</organism>
<gene>
    <name evidence="3" type="ORF">KGA66_20595</name>
</gene>
<name>A0A8J7WQ59_9ACTN</name>
<evidence type="ECO:0000313" key="4">
    <source>
        <dbReference type="Proteomes" id="UP000677913"/>
    </source>
</evidence>
<feature type="signal peptide" evidence="2">
    <location>
        <begin position="1"/>
        <end position="21"/>
    </location>
</feature>
<feature type="region of interest" description="Disordered" evidence="1">
    <location>
        <begin position="286"/>
        <end position="314"/>
    </location>
</feature>
<feature type="compositionally biased region" description="Gly residues" evidence="1">
    <location>
        <begin position="286"/>
        <end position="299"/>
    </location>
</feature>
<dbReference type="EMBL" id="JAGSXH010000085">
    <property type="protein sequence ID" value="MBS2965463.1"/>
    <property type="molecule type" value="Genomic_DNA"/>
</dbReference>
<feature type="non-terminal residue" evidence="3">
    <location>
        <position position="391"/>
    </location>
</feature>
<dbReference type="InterPro" id="IPR006311">
    <property type="entry name" value="TAT_signal"/>
</dbReference>
<feature type="chain" id="PRO_5035215582" evidence="2">
    <location>
        <begin position="22"/>
        <end position="391"/>
    </location>
</feature>
<accession>A0A8J7WQ59</accession>
<proteinExistence type="predicted"/>